<accession>A0A1N6GQB1</accession>
<feature type="domain" description="PBP" evidence="3">
    <location>
        <begin position="23"/>
        <end position="381"/>
    </location>
</feature>
<organism evidence="4 5">
    <name type="scientific">Paraburkholderia phenazinium</name>
    <dbReference type="NCBI Taxonomy" id="60549"/>
    <lineage>
        <taxon>Bacteria</taxon>
        <taxon>Pseudomonadati</taxon>
        <taxon>Pseudomonadota</taxon>
        <taxon>Betaproteobacteria</taxon>
        <taxon>Burkholderiales</taxon>
        <taxon>Burkholderiaceae</taxon>
        <taxon>Paraburkholderia</taxon>
    </lineage>
</organism>
<dbReference type="PANTHER" id="PTHR42996:SF1">
    <property type="entry name" value="PHOSPHATE-BINDING PROTEIN PSTS"/>
    <property type="match status" value="1"/>
</dbReference>
<comment type="similarity">
    <text evidence="1">Belongs to the PstS family.</text>
</comment>
<dbReference type="InterPro" id="IPR024370">
    <property type="entry name" value="PBP_domain"/>
</dbReference>
<feature type="chain" id="PRO_5012771524" evidence="2">
    <location>
        <begin position="27"/>
        <end position="438"/>
    </location>
</feature>
<dbReference type="AlphaFoldDB" id="A0A1N6GQB1"/>
<name>A0A1N6GQB1_9BURK</name>
<evidence type="ECO:0000313" key="5">
    <source>
        <dbReference type="Proteomes" id="UP000185151"/>
    </source>
</evidence>
<dbReference type="OrthoDB" id="9801510at2"/>
<feature type="signal peptide" evidence="2">
    <location>
        <begin position="1"/>
        <end position="26"/>
    </location>
</feature>
<evidence type="ECO:0000256" key="2">
    <source>
        <dbReference type="SAM" id="SignalP"/>
    </source>
</evidence>
<sequence length="438" mass="44995">MNFNKRKSCIAAALVFSAISASSAMAQSVVLGGGSSLVGPSITTEIGDFGADTLALTYFITSSGTGQNAFLNDNATFFNATLTGSVDYANSDAALSTTQITSYDNSTFATTDKGGPLIQIPFITTPITIAYVNGPTSSTDTLLGPQTTPNQTHSVALNDSDLCGIFSGALTNWHQVTNPDTGSLFALSAPIKVIYRSDGSGTTDLLTRHLAQVCTTAQTGGITFLETQTFTSNFPSGFPTGATFVGESGSGNVKGELVSLASQTTSGSPSGVAYISPDYTNTFLAPQSSSATATQAVASLVNRFITNSPLGTADIAPTYQQADAAVKTVETSIPNTALKAANQSNWVPNSANPTTGYPVSGTSQIILSECYATPAVASSLVNFLTDHYSTAEFTSVVNGNGFDVPTAYVSAITADFLSNTSGFNLNINGTECTSGSGR</sequence>
<dbReference type="InterPro" id="IPR050962">
    <property type="entry name" value="Phosphate-bind_PstS"/>
</dbReference>
<evidence type="ECO:0000313" key="4">
    <source>
        <dbReference type="EMBL" id="SIO09678.1"/>
    </source>
</evidence>
<dbReference type="PANTHER" id="PTHR42996">
    <property type="entry name" value="PHOSPHATE-BINDING PROTEIN PSTS"/>
    <property type="match status" value="1"/>
</dbReference>
<protein>
    <submittedName>
        <fullName evidence="4">Phosphate ABC transporter substrate-binding protein, PhoT family</fullName>
    </submittedName>
</protein>
<dbReference type="Proteomes" id="UP000185151">
    <property type="component" value="Unassembled WGS sequence"/>
</dbReference>
<keyword evidence="2" id="KW-0732">Signal</keyword>
<reference evidence="4 5" key="1">
    <citation type="submission" date="2016-11" db="EMBL/GenBank/DDBJ databases">
        <authorList>
            <person name="Jaros S."/>
            <person name="Januszkiewicz K."/>
            <person name="Wedrychowicz H."/>
        </authorList>
    </citation>
    <scope>NUCLEOTIDE SEQUENCE [LARGE SCALE GENOMIC DNA]</scope>
    <source>
        <strain evidence="4 5">GAS95</strain>
    </source>
</reference>
<dbReference type="SUPFAM" id="SSF53850">
    <property type="entry name" value="Periplasmic binding protein-like II"/>
    <property type="match status" value="1"/>
</dbReference>
<dbReference type="Gene3D" id="3.40.190.10">
    <property type="entry name" value="Periplasmic binding protein-like II"/>
    <property type="match status" value="2"/>
</dbReference>
<keyword evidence="5" id="KW-1185">Reference proteome</keyword>
<dbReference type="RefSeq" id="WP_074294413.1">
    <property type="nucleotide sequence ID" value="NZ_FSRU01000001.1"/>
</dbReference>
<dbReference type="EMBL" id="FSRU01000001">
    <property type="protein sequence ID" value="SIO09678.1"/>
    <property type="molecule type" value="Genomic_DNA"/>
</dbReference>
<proteinExistence type="inferred from homology"/>
<gene>
    <name evidence="4" type="ORF">SAMN05444165_0901</name>
</gene>
<dbReference type="Pfam" id="PF12849">
    <property type="entry name" value="PBP_like_2"/>
    <property type="match status" value="1"/>
</dbReference>
<evidence type="ECO:0000256" key="1">
    <source>
        <dbReference type="ARBA" id="ARBA00008725"/>
    </source>
</evidence>
<evidence type="ECO:0000259" key="3">
    <source>
        <dbReference type="Pfam" id="PF12849"/>
    </source>
</evidence>